<organism evidence="2 3">
    <name type="scientific">Arcanobacterium hippocoleae</name>
    <dbReference type="NCBI Taxonomy" id="149017"/>
    <lineage>
        <taxon>Bacteria</taxon>
        <taxon>Bacillati</taxon>
        <taxon>Actinomycetota</taxon>
        <taxon>Actinomycetes</taxon>
        <taxon>Actinomycetales</taxon>
        <taxon>Actinomycetaceae</taxon>
        <taxon>Arcanobacterium</taxon>
    </lineage>
</organism>
<keyword evidence="2" id="KW-0808">Transferase</keyword>
<dbReference type="InterPro" id="IPR011009">
    <property type="entry name" value="Kinase-like_dom_sf"/>
</dbReference>
<dbReference type="GO" id="GO:0016301">
    <property type="term" value="F:kinase activity"/>
    <property type="evidence" value="ECO:0007669"/>
    <property type="project" value="UniProtKB-KW"/>
</dbReference>
<protein>
    <submittedName>
        <fullName evidence="2">Aminoglycoside phosphotransferase (APT) family kinase protein</fullName>
    </submittedName>
</protein>
<evidence type="ECO:0000313" key="3">
    <source>
        <dbReference type="Proteomes" id="UP001266099"/>
    </source>
</evidence>
<gene>
    <name evidence="2" type="ORF">J2S36_000202</name>
</gene>
<evidence type="ECO:0000313" key="2">
    <source>
        <dbReference type="EMBL" id="MDR6938659.1"/>
    </source>
</evidence>
<evidence type="ECO:0000259" key="1">
    <source>
        <dbReference type="Pfam" id="PF01636"/>
    </source>
</evidence>
<dbReference type="Gene3D" id="3.90.1200.10">
    <property type="match status" value="1"/>
</dbReference>
<dbReference type="Pfam" id="PF01636">
    <property type="entry name" value="APH"/>
    <property type="match status" value="1"/>
</dbReference>
<keyword evidence="3" id="KW-1185">Reference proteome</keyword>
<comment type="caution">
    <text evidence="2">The sequence shown here is derived from an EMBL/GenBank/DDBJ whole genome shotgun (WGS) entry which is preliminary data.</text>
</comment>
<sequence>MSNFSLHLAALAVAAIDGLRVVGIQAPISQNMDFAVTGLLDSNGQSWVVKFPRNPHAGTVLEAEASISDFLLQELRAGNLPFDVLRPAGFAKVKSGRAMVHRAPIGKSLSFDSLDISAAHDLGRALAAIHSLSPHVIERAGMPVYSAQTCRQRLLAELSDADAHAEVPAILRRRWRDMLEDGTLWNFMPRVTHGDFADENVLWSEQHISCVLGFGEAHVGDPAADFALLLADLSEENFAAVLESYQNALGKQISSEFLQRANLLSEFALLRWLMHGIRNNDFEIIEQAEDMLKTLAFDIELDPQLAPGPNWEVDLSNSQFTAEKATGASFDTDS</sequence>
<reference evidence="2 3" key="1">
    <citation type="submission" date="2023-07" db="EMBL/GenBank/DDBJ databases">
        <title>Sequencing the genomes of 1000 actinobacteria strains.</title>
        <authorList>
            <person name="Klenk H.-P."/>
        </authorList>
    </citation>
    <scope>NUCLEOTIDE SEQUENCE [LARGE SCALE GENOMIC DNA]</scope>
    <source>
        <strain evidence="2 3">DSM 15539</strain>
    </source>
</reference>
<dbReference type="Proteomes" id="UP001266099">
    <property type="component" value="Unassembled WGS sequence"/>
</dbReference>
<feature type="domain" description="Aminoglycoside phosphotransferase" evidence="1">
    <location>
        <begin position="27"/>
        <end position="250"/>
    </location>
</feature>
<dbReference type="InterPro" id="IPR002575">
    <property type="entry name" value="Aminoglycoside_PTrfase"/>
</dbReference>
<keyword evidence="2" id="KW-0418">Kinase</keyword>
<accession>A0ABU1T041</accession>
<dbReference type="SUPFAM" id="SSF56112">
    <property type="entry name" value="Protein kinase-like (PK-like)"/>
    <property type="match status" value="1"/>
</dbReference>
<proteinExistence type="predicted"/>
<dbReference type="EMBL" id="JAVDUJ010000001">
    <property type="protein sequence ID" value="MDR6938659.1"/>
    <property type="molecule type" value="Genomic_DNA"/>
</dbReference>
<dbReference type="RefSeq" id="WP_309954660.1">
    <property type="nucleotide sequence ID" value="NZ_CP136414.1"/>
</dbReference>
<name>A0ABU1T041_9ACTO</name>